<gene>
    <name evidence="1" type="ORF">Acor_00940</name>
</gene>
<protein>
    <submittedName>
        <fullName evidence="1">Uncharacterized protein</fullName>
    </submittedName>
</protein>
<comment type="caution">
    <text evidence="1">The sequence shown here is derived from an EMBL/GenBank/DDBJ whole genome shotgun (WGS) entry which is preliminary data.</text>
</comment>
<evidence type="ECO:0000313" key="1">
    <source>
        <dbReference type="EMBL" id="GER98032.1"/>
    </source>
</evidence>
<proteinExistence type="predicted"/>
<organism evidence="1 2">
    <name type="scientific">Acrocarpospora corrugata</name>
    <dbReference type="NCBI Taxonomy" id="35763"/>
    <lineage>
        <taxon>Bacteria</taxon>
        <taxon>Bacillati</taxon>
        <taxon>Actinomycetota</taxon>
        <taxon>Actinomycetes</taxon>
        <taxon>Streptosporangiales</taxon>
        <taxon>Streptosporangiaceae</taxon>
        <taxon>Acrocarpospora</taxon>
    </lineage>
</organism>
<sequence>MLSAVLVWGSQLVSRTGFCAEPLIRMLAPKPTIDTKVPGSLRIRITSGPVAFCRTSLAPGPRNTLMPSR</sequence>
<dbReference type="AlphaFoldDB" id="A0A5M3VSK2"/>
<dbReference type="EMBL" id="BLAD01000035">
    <property type="protein sequence ID" value="GER98032.1"/>
    <property type="molecule type" value="Genomic_DNA"/>
</dbReference>
<reference evidence="1 2" key="1">
    <citation type="submission" date="2019-10" db="EMBL/GenBank/DDBJ databases">
        <title>Whole genome shotgun sequence of Acrocarpospora corrugata NBRC 13972.</title>
        <authorList>
            <person name="Ichikawa N."/>
            <person name="Kimura A."/>
            <person name="Kitahashi Y."/>
            <person name="Komaki H."/>
            <person name="Oguchi A."/>
        </authorList>
    </citation>
    <scope>NUCLEOTIDE SEQUENCE [LARGE SCALE GENOMIC DNA]</scope>
    <source>
        <strain evidence="1 2">NBRC 13972</strain>
    </source>
</reference>
<accession>A0A5M3VSK2</accession>
<dbReference type="Proteomes" id="UP000334990">
    <property type="component" value="Unassembled WGS sequence"/>
</dbReference>
<evidence type="ECO:0000313" key="2">
    <source>
        <dbReference type="Proteomes" id="UP000334990"/>
    </source>
</evidence>
<name>A0A5M3VSK2_9ACTN</name>
<keyword evidence="2" id="KW-1185">Reference proteome</keyword>